<gene>
    <name evidence="3" type="ORF">QQF64_000126</name>
</gene>
<dbReference type="PANTHER" id="PTHR14678">
    <property type="entry name" value="PROLINE-RICH PROTEIN 35-RELATED"/>
    <property type="match status" value="1"/>
</dbReference>
<protein>
    <recommendedName>
        <fullName evidence="2">Zinc finger protein 750-like zinc finger domain-containing protein</fullName>
    </recommendedName>
</protein>
<feature type="compositionally biased region" description="Basic and acidic residues" evidence="1">
    <location>
        <begin position="36"/>
        <end position="47"/>
    </location>
</feature>
<feature type="region of interest" description="Disordered" evidence="1">
    <location>
        <begin position="121"/>
        <end position="174"/>
    </location>
</feature>
<evidence type="ECO:0000313" key="4">
    <source>
        <dbReference type="Proteomes" id="UP001558613"/>
    </source>
</evidence>
<accession>A0ABR3NWC6</accession>
<dbReference type="EMBL" id="JAYMGO010000001">
    <property type="protein sequence ID" value="KAL1281323.1"/>
    <property type="molecule type" value="Genomic_DNA"/>
</dbReference>
<dbReference type="InterPro" id="IPR039363">
    <property type="entry name" value="ZNF750"/>
</dbReference>
<feature type="region of interest" description="Disordered" evidence="1">
    <location>
        <begin position="1"/>
        <end position="51"/>
    </location>
</feature>
<reference evidence="3 4" key="1">
    <citation type="submission" date="2023-09" db="EMBL/GenBank/DDBJ databases">
        <authorList>
            <person name="Wang M."/>
        </authorList>
    </citation>
    <scope>NUCLEOTIDE SEQUENCE [LARGE SCALE GENOMIC DNA]</scope>
    <source>
        <strain evidence="3">GT-2023</strain>
        <tissue evidence="3">Liver</tissue>
    </source>
</reference>
<evidence type="ECO:0000256" key="1">
    <source>
        <dbReference type="SAM" id="MobiDB-lite"/>
    </source>
</evidence>
<feature type="compositionally biased region" description="Polar residues" evidence="1">
    <location>
        <begin position="473"/>
        <end position="502"/>
    </location>
</feature>
<feature type="domain" description="Zinc finger protein 750-like zinc finger" evidence="2">
    <location>
        <begin position="68"/>
        <end position="119"/>
    </location>
</feature>
<feature type="compositionally biased region" description="Polar residues" evidence="1">
    <location>
        <begin position="1"/>
        <end position="29"/>
    </location>
</feature>
<feature type="compositionally biased region" description="Polar residues" evidence="1">
    <location>
        <begin position="542"/>
        <end position="553"/>
    </location>
</feature>
<evidence type="ECO:0000313" key="3">
    <source>
        <dbReference type="EMBL" id="KAL1281323.1"/>
    </source>
</evidence>
<name>A0ABR3NWC6_9TELE</name>
<comment type="caution">
    <text evidence="3">The sequence shown here is derived from an EMBL/GenBank/DDBJ whole genome shotgun (WGS) entry which is preliminary data.</text>
</comment>
<keyword evidence="4" id="KW-1185">Reference proteome</keyword>
<sequence length="577" mass="64532">MRSSAPFTRDSSGQVEPVRQMSSSDNSDNFIRPRHLLQDETRPERRSISFGTPEKFQFSIVMNLPEKERKPKKPHYVPRPQGKPFRYQCFQCPFTCNQKSHLFNHMKYNLCHVSISISSRRGLRGSGTAEETGAERLSEEETDDRLTSSPETRPSEPTDPPAVASSPDVCKETTSPVCKPEVLRPRAPGSVWRPLGAFTSTALNLQNKPDLLERTEDFPYHLGFHSHSVPAAFHPLYPHYQPYIYDPVPYVRGLFPQMLYPEEYYRYYYTMPTHIYGHYHLDQTQPSVSSVPYSVMDVGSAFSAPLRHEGLNALYDPYALVMNPKEVQVSPQMGRSAAGSPDRPHASYKSQQTLKERGEAPASQSEERGGATQAQEDRSLPQRSSSASREMERGGNDSKNDRLDEDTLVPLNLCRRDSPLNLSMTTQSDIQSPSGLKNEGIVGTITSQEDDHLSVEKTAAFALCQLAQSGVSDLSGNSNISYSDQEQETNLTPVRNPASNASDHMDLTETPSIDSKTPPDVKSDVGVEDSAPSADAAEVSAPSLNIPHQTLTKKQGKHNMKRKQTRSKHNLRKRIRR</sequence>
<evidence type="ECO:0000259" key="2">
    <source>
        <dbReference type="Pfam" id="PF15269"/>
    </source>
</evidence>
<dbReference type="InterPro" id="IPR039064">
    <property type="entry name" value="ZNF750_Znf"/>
</dbReference>
<feature type="compositionally biased region" description="Basic residues" evidence="1">
    <location>
        <begin position="554"/>
        <end position="577"/>
    </location>
</feature>
<feature type="region of interest" description="Disordered" evidence="1">
    <location>
        <begin position="473"/>
        <end position="577"/>
    </location>
</feature>
<feature type="region of interest" description="Disordered" evidence="1">
    <location>
        <begin position="329"/>
        <end position="410"/>
    </location>
</feature>
<dbReference type="Pfam" id="PF15269">
    <property type="entry name" value="zf-C2H2_7"/>
    <property type="match status" value="1"/>
</dbReference>
<feature type="compositionally biased region" description="Basic and acidic residues" evidence="1">
    <location>
        <begin position="389"/>
        <end position="402"/>
    </location>
</feature>
<dbReference type="Proteomes" id="UP001558613">
    <property type="component" value="Unassembled WGS sequence"/>
</dbReference>
<organism evidence="3 4">
    <name type="scientific">Cirrhinus molitorella</name>
    <name type="common">mud carp</name>
    <dbReference type="NCBI Taxonomy" id="172907"/>
    <lineage>
        <taxon>Eukaryota</taxon>
        <taxon>Metazoa</taxon>
        <taxon>Chordata</taxon>
        <taxon>Craniata</taxon>
        <taxon>Vertebrata</taxon>
        <taxon>Euteleostomi</taxon>
        <taxon>Actinopterygii</taxon>
        <taxon>Neopterygii</taxon>
        <taxon>Teleostei</taxon>
        <taxon>Ostariophysi</taxon>
        <taxon>Cypriniformes</taxon>
        <taxon>Cyprinidae</taxon>
        <taxon>Labeoninae</taxon>
        <taxon>Labeonini</taxon>
        <taxon>Cirrhinus</taxon>
    </lineage>
</organism>
<feature type="compositionally biased region" description="Basic and acidic residues" evidence="1">
    <location>
        <begin position="354"/>
        <end position="380"/>
    </location>
</feature>
<proteinExistence type="predicted"/>